<dbReference type="AlphaFoldDB" id="B8MUX4"/>
<dbReference type="HOGENOM" id="CLU_1205474_0_0_1"/>
<dbReference type="RefSeq" id="XP_002488498.1">
    <property type="nucleotide sequence ID" value="XM_002488453.1"/>
</dbReference>
<evidence type="ECO:0000313" key="1">
    <source>
        <dbReference type="EMBL" id="EED11742.1"/>
    </source>
</evidence>
<dbReference type="Proteomes" id="UP000001745">
    <property type="component" value="Unassembled WGS sequence"/>
</dbReference>
<keyword evidence="2" id="KW-1185">Reference proteome</keyword>
<gene>
    <name evidence="1" type="ORF">TSTA_109210</name>
</gene>
<dbReference type="GeneID" id="8107153"/>
<dbReference type="EMBL" id="EQ962661">
    <property type="protein sequence ID" value="EED11742.1"/>
    <property type="molecule type" value="Genomic_DNA"/>
</dbReference>
<reference evidence="2" key="1">
    <citation type="journal article" date="2015" name="Genome Announc.">
        <title>Genome sequence of the AIDS-associated pathogen Penicillium marneffei (ATCC18224) and its near taxonomic relative Talaromyces stipitatus (ATCC10500).</title>
        <authorList>
            <person name="Nierman W.C."/>
            <person name="Fedorova-Abrams N.D."/>
            <person name="Andrianopoulos A."/>
        </authorList>
    </citation>
    <scope>NUCLEOTIDE SEQUENCE [LARGE SCALE GENOMIC DNA]</scope>
    <source>
        <strain evidence="2">ATCC 10500 / CBS 375.48 / QM 6759 / NRRL 1006</strain>
    </source>
</reference>
<name>B8MUX4_TALSN</name>
<dbReference type="VEuPathDB" id="FungiDB:TSTA_109210"/>
<sequence length="230" mass="24896">MADVIRIVKSTEEVVGKNNHVLKSLELKMTRVLKDAMGRSHTTTSTISLDTILSQVDIERMLTNSGSTLNLTLTDMSDDSASIIVVPDSLSLVDCASARIKFPSNATKDQPNIIFPRVDPQNDIDSVLDYSPPSSTTAETPAGEADGITVESHFGLDDNVSNTSKHADEKNITRLTNTIAQQIIEHLRLSKSSSNSYSKKRMPGSRLIDYGEASDPLSTTALNALLSMST</sequence>
<accession>B8MUX4</accession>
<protein>
    <submittedName>
        <fullName evidence="1">Uncharacterized protein</fullName>
    </submittedName>
</protein>
<dbReference type="InParanoid" id="B8MUX4"/>
<organism evidence="1 2">
    <name type="scientific">Talaromyces stipitatus (strain ATCC 10500 / CBS 375.48 / QM 6759 / NRRL 1006)</name>
    <name type="common">Penicillium stipitatum</name>
    <dbReference type="NCBI Taxonomy" id="441959"/>
    <lineage>
        <taxon>Eukaryota</taxon>
        <taxon>Fungi</taxon>
        <taxon>Dikarya</taxon>
        <taxon>Ascomycota</taxon>
        <taxon>Pezizomycotina</taxon>
        <taxon>Eurotiomycetes</taxon>
        <taxon>Eurotiomycetidae</taxon>
        <taxon>Eurotiales</taxon>
        <taxon>Trichocomaceae</taxon>
        <taxon>Talaromyces</taxon>
        <taxon>Talaromyces sect. Talaromyces</taxon>
    </lineage>
</organism>
<proteinExistence type="predicted"/>
<dbReference type="OrthoDB" id="432483at2759"/>
<evidence type="ECO:0000313" key="2">
    <source>
        <dbReference type="Proteomes" id="UP000001745"/>
    </source>
</evidence>